<name>A0ABY6F5U0_9GAMM</name>
<dbReference type="Proteomes" id="UP001063782">
    <property type="component" value="Chromosome"/>
</dbReference>
<evidence type="ECO:0000256" key="1">
    <source>
        <dbReference type="SAM" id="Phobius"/>
    </source>
</evidence>
<proteinExistence type="predicted"/>
<keyword evidence="1" id="KW-0812">Transmembrane</keyword>
<feature type="transmembrane region" description="Helical" evidence="1">
    <location>
        <begin position="46"/>
        <end position="63"/>
    </location>
</feature>
<accession>A0ABY6F5U0</accession>
<protein>
    <submittedName>
        <fullName evidence="2">Uncharacterized protein</fullName>
    </submittedName>
</protein>
<evidence type="ECO:0000313" key="3">
    <source>
        <dbReference type="Proteomes" id="UP001063782"/>
    </source>
</evidence>
<dbReference type="RefSeq" id="WP_263076949.1">
    <property type="nucleotide sequence ID" value="NZ_CP089977.1"/>
</dbReference>
<organism evidence="2 3">
    <name type="scientific">Moraxella nasicaprae</name>
    <dbReference type="NCBI Taxonomy" id="2904122"/>
    <lineage>
        <taxon>Bacteria</taxon>
        <taxon>Pseudomonadati</taxon>
        <taxon>Pseudomonadota</taxon>
        <taxon>Gammaproteobacteria</taxon>
        <taxon>Moraxellales</taxon>
        <taxon>Moraxellaceae</taxon>
        <taxon>Moraxella</taxon>
    </lineage>
</organism>
<keyword evidence="1" id="KW-0472">Membrane</keyword>
<reference evidence="2" key="1">
    <citation type="submission" date="2021-12" db="EMBL/GenBank/DDBJ databases">
        <title>taxonomy of Moraxella sp. ZY201224.</title>
        <authorList>
            <person name="Li F."/>
        </authorList>
    </citation>
    <scope>NUCLEOTIDE SEQUENCE</scope>
    <source>
        <strain evidence="2">ZY201224</strain>
    </source>
</reference>
<dbReference type="EMBL" id="CP089977">
    <property type="protein sequence ID" value="UXZ05452.1"/>
    <property type="molecule type" value="Genomic_DNA"/>
</dbReference>
<sequence length="155" mass="17323">MVQVADGVATFELSGNAHDGMIWWALGLLVLGLAVAWVCFTMPSTYAIGAMFGFAVMVFLFNIQKQKAKHRHIFCVGTLKLSPRRFEIDQKSLTFSPNAQITINDDWIMVTDGQIQYQFGGFVSEQELMLAKEILSGRAVATRFANIRLNDTDQL</sequence>
<feature type="transmembrane region" description="Helical" evidence="1">
    <location>
        <begin position="21"/>
        <end position="40"/>
    </location>
</feature>
<gene>
    <name evidence="2" type="ORF">LU297_03100</name>
</gene>
<keyword evidence="1" id="KW-1133">Transmembrane helix</keyword>
<evidence type="ECO:0000313" key="2">
    <source>
        <dbReference type="EMBL" id="UXZ05452.1"/>
    </source>
</evidence>
<keyword evidence="3" id="KW-1185">Reference proteome</keyword>